<organism evidence="1 2">
    <name type="scientific">Jutongia huaianensis</name>
    <dbReference type="NCBI Taxonomy" id="2763668"/>
    <lineage>
        <taxon>Bacteria</taxon>
        <taxon>Bacillati</taxon>
        <taxon>Bacillota</taxon>
        <taxon>Clostridia</taxon>
        <taxon>Lachnospirales</taxon>
        <taxon>Lachnospiraceae</taxon>
        <taxon>Jutongia</taxon>
    </lineage>
</organism>
<dbReference type="EMBL" id="JACRSX010000002">
    <property type="protein sequence ID" value="MBC8561628.1"/>
    <property type="molecule type" value="Genomic_DNA"/>
</dbReference>
<proteinExistence type="predicted"/>
<name>A0ABR7MZ45_9FIRM</name>
<comment type="caution">
    <text evidence="1">The sequence shown here is derived from an EMBL/GenBank/DDBJ whole genome shotgun (WGS) entry which is preliminary data.</text>
</comment>
<sequence length="289" mass="34543">MKIITTEAFVKNWKSWVLERKGSHMAVLLCCNDIYFTEETWHQKFLTELRLYCQVDRIPWQKNGNVAERLRQIRPEYVIAIGNIRMLQEVCWNRNQDISGTGEYEKRPPVVFLSTEIMWEQMIKRELLWIRDRDGVTLYLGRAGWQEEDLVVIPPVHGTEQKRIFTALSRNVTELKKCVPGSREERRDSRYLWEELAEPLWLRYGMPLWMGILLAVRYVDLLTETKTAKKLEQILERRKDRPEEMLWIPAEDIELLVNMAMAGIEMLPQQEHLSWQQIKEFYMKLSRSV</sequence>
<gene>
    <name evidence="1" type="ORF">H8704_03120</name>
</gene>
<reference evidence="1 2" key="1">
    <citation type="submission" date="2020-08" db="EMBL/GenBank/DDBJ databases">
        <title>Genome public.</title>
        <authorList>
            <person name="Liu C."/>
            <person name="Sun Q."/>
        </authorList>
    </citation>
    <scope>NUCLEOTIDE SEQUENCE [LARGE SCALE GENOMIC DNA]</scope>
    <source>
        <strain evidence="1 2">NSJ-37</strain>
    </source>
</reference>
<dbReference type="Proteomes" id="UP000606193">
    <property type="component" value="Unassembled WGS sequence"/>
</dbReference>
<dbReference type="RefSeq" id="WP_249297292.1">
    <property type="nucleotide sequence ID" value="NZ_JACRSX010000002.1"/>
</dbReference>
<evidence type="ECO:0000313" key="1">
    <source>
        <dbReference type="EMBL" id="MBC8561628.1"/>
    </source>
</evidence>
<accession>A0ABR7MZ45</accession>
<protein>
    <submittedName>
        <fullName evidence="1">Uncharacterized protein</fullName>
    </submittedName>
</protein>
<evidence type="ECO:0000313" key="2">
    <source>
        <dbReference type="Proteomes" id="UP000606193"/>
    </source>
</evidence>
<keyword evidence="2" id="KW-1185">Reference proteome</keyword>